<gene>
    <name evidence="4" type="ORF">ENW00_00795</name>
</gene>
<dbReference type="GO" id="GO:0016787">
    <property type="term" value="F:hydrolase activity"/>
    <property type="evidence" value="ECO:0007669"/>
    <property type="project" value="UniProtKB-KW"/>
</dbReference>
<accession>A0A7C3MMS5</accession>
<keyword evidence="2" id="KW-0378">Hydrolase</keyword>
<dbReference type="Gene3D" id="3.40.1550.10">
    <property type="entry name" value="CheC-like"/>
    <property type="match status" value="1"/>
</dbReference>
<dbReference type="EMBL" id="DTIN01000008">
    <property type="protein sequence ID" value="HFX12692.1"/>
    <property type="molecule type" value="Genomic_DNA"/>
</dbReference>
<name>A0A7C3MMS5_DICTH</name>
<dbReference type="GO" id="GO:0006935">
    <property type="term" value="P:chemotaxis"/>
    <property type="evidence" value="ECO:0007669"/>
    <property type="project" value="UniProtKB-KW"/>
</dbReference>
<organism evidence="4">
    <name type="scientific">Dictyoglomus thermophilum</name>
    <dbReference type="NCBI Taxonomy" id="14"/>
    <lineage>
        <taxon>Bacteria</taxon>
        <taxon>Pseudomonadati</taxon>
        <taxon>Dictyoglomota</taxon>
        <taxon>Dictyoglomia</taxon>
        <taxon>Dictyoglomales</taxon>
        <taxon>Dictyoglomaceae</taxon>
        <taxon>Dictyoglomus</taxon>
    </lineage>
</organism>
<dbReference type="SUPFAM" id="SSF103039">
    <property type="entry name" value="CheC-like"/>
    <property type="match status" value="1"/>
</dbReference>
<dbReference type="AlphaFoldDB" id="A0A7C3MMS5"/>
<dbReference type="InterPro" id="IPR007597">
    <property type="entry name" value="CheC"/>
</dbReference>
<dbReference type="PANTHER" id="PTHR43693">
    <property type="entry name" value="PROTEIN PHOSPHATASE CHEZ"/>
    <property type="match status" value="1"/>
</dbReference>
<dbReference type="PANTHER" id="PTHR43693:SF1">
    <property type="entry name" value="PROTEIN PHOSPHATASE CHEZ"/>
    <property type="match status" value="1"/>
</dbReference>
<evidence type="ECO:0000313" key="4">
    <source>
        <dbReference type="EMBL" id="HFX12692.1"/>
    </source>
</evidence>
<dbReference type="CDD" id="cd17910">
    <property type="entry name" value="CheC_ClassII"/>
    <property type="match status" value="1"/>
</dbReference>
<reference evidence="4" key="1">
    <citation type="journal article" date="2020" name="mSystems">
        <title>Genome- and Community-Level Interaction Insights into Carbon Utilization and Element Cycling Functions of Hydrothermarchaeota in Hydrothermal Sediment.</title>
        <authorList>
            <person name="Zhou Z."/>
            <person name="Liu Y."/>
            <person name="Xu W."/>
            <person name="Pan J."/>
            <person name="Luo Z.H."/>
            <person name="Li M."/>
        </authorList>
    </citation>
    <scope>NUCLEOTIDE SEQUENCE [LARGE SCALE GENOMIC DNA]</scope>
    <source>
        <strain evidence="4">SpSt-81</strain>
    </source>
</reference>
<dbReference type="InterPro" id="IPR050992">
    <property type="entry name" value="CheZ_family_phosphatases"/>
</dbReference>
<sequence length="200" mass="21867">MILNENQKDALSELINIAFSRAAASLSEITGDRVLLEPPKVDIVPIGELQGRLMKEINGDVTTVHQIFSGPVAGDALLLLDYQGAVKLTNLLSGEDLEVDYLTPSLKEVLMEIGNILLNACLGMFGNLLQLHITFSVPKIHLEALNVMLDTLVISQEELKYALIAITQFKVRDSSIKGYLVIILGVSSLERLLESLEKIG</sequence>
<protein>
    <submittedName>
        <fullName evidence="4">Chemotaxis protein CheC</fullName>
    </submittedName>
</protein>
<evidence type="ECO:0000256" key="2">
    <source>
        <dbReference type="ARBA" id="ARBA00022801"/>
    </source>
</evidence>
<proteinExistence type="predicted"/>
<dbReference type="Pfam" id="PF04509">
    <property type="entry name" value="CheC"/>
    <property type="match status" value="1"/>
</dbReference>
<keyword evidence="1" id="KW-0145">Chemotaxis</keyword>
<feature type="domain" description="CheC-like protein" evidence="3">
    <location>
        <begin position="7"/>
        <end position="41"/>
    </location>
</feature>
<evidence type="ECO:0000259" key="3">
    <source>
        <dbReference type="Pfam" id="PF04509"/>
    </source>
</evidence>
<comment type="caution">
    <text evidence="4">The sequence shown here is derived from an EMBL/GenBank/DDBJ whole genome shotgun (WGS) entry which is preliminary data.</text>
</comment>
<dbReference type="InterPro" id="IPR028976">
    <property type="entry name" value="CheC-like_sf"/>
</dbReference>
<evidence type="ECO:0000256" key="1">
    <source>
        <dbReference type="ARBA" id="ARBA00022500"/>
    </source>
</evidence>